<organism evidence="1">
    <name type="scientific">Menopon gallinae</name>
    <name type="common">poultry shaft louse</name>
    <dbReference type="NCBI Taxonomy" id="328185"/>
    <lineage>
        <taxon>Eukaryota</taxon>
        <taxon>Metazoa</taxon>
        <taxon>Ecdysozoa</taxon>
        <taxon>Arthropoda</taxon>
        <taxon>Hexapoda</taxon>
        <taxon>Insecta</taxon>
        <taxon>Pterygota</taxon>
        <taxon>Neoptera</taxon>
        <taxon>Paraneoptera</taxon>
        <taxon>Psocodea</taxon>
        <taxon>Troctomorpha</taxon>
        <taxon>Phthiraptera</taxon>
        <taxon>Amblycera</taxon>
        <taxon>Menoponidae</taxon>
        <taxon>Menopon</taxon>
    </lineage>
</organism>
<sequence length="56" mass="5900">MERCGRCRRSSATGTPKTSYEDCLLSTPISACILCSPSRGRPSSRGSISTKCAACV</sequence>
<evidence type="ECO:0008006" key="2">
    <source>
        <dbReference type="Google" id="ProtNLM"/>
    </source>
</evidence>
<gene>
    <name evidence="1" type="ORF">PYX00_005201</name>
</gene>
<protein>
    <recommendedName>
        <fullName evidence="2">Photosystem I subunit VII</fullName>
    </recommendedName>
</protein>
<accession>A0AAW2HQR6</accession>
<comment type="caution">
    <text evidence="1">The sequence shown here is derived from an EMBL/GenBank/DDBJ whole genome shotgun (WGS) entry which is preliminary data.</text>
</comment>
<dbReference type="EMBL" id="JARGDH010000003">
    <property type="protein sequence ID" value="KAL0272102.1"/>
    <property type="molecule type" value="Genomic_DNA"/>
</dbReference>
<proteinExistence type="predicted"/>
<name>A0AAW2HQR6_9NEOP</name>
<dbReference type="AlphaFoldDB" id="A0AAW2HQR6"/>
<reference evidence="1" key="1">
    <citation type="journal article" date="2024" name="Gigascience">
        <title>Chromosome-level genome of the poultry shaft louse Menopon gallinae provides insight into the host-switching and adaptive evolution of parasitic lice.</title>
        <authorList>
            <person name="Xu Y."/>
            <person name="Ma L."/>
            <person name="Liu S."/>
            <person name="Liang Y."/>
            <person name="Liu Q."/>
            <person name="He Z."/>
            <person name="Tian L."/>
            <person name="Duan Y."/>
            <person name="Cai W."/>
            <person name="Li H."/>
            <person name="Song F."/>
        </authorList>
    </citation>
    <scope>NUCLEOTIDE SEQUENCE</scope>
    <source>
        <strain evidence="1">Cailab_2023a</strain>
    </source>
</reference>
<evidence type="ECO:0000313" key="1">
    <source>
        <dbReference type="EMBL" id="KAL0272102.1"/>
    </source>
</evidence>